<dbReference type="Pfam" id="PF13895">
    <property type="entry name" value="Ig_2"/>
    <property type="match status" value="2"/>
</dbReference>
<sequence>MRGSATTLTFTALLCLGMCWGPWDQGQPEVLPKPSIWADPGTMVAQGSPVTIWCQGSLLADVYRLHKERSSVYWEAKAPQGSRNKARFHFEYTSSSGAGQYQCAYQSRNRSSERSDPLPLVVTGVYRAPSLSAQPSPVVAAGGRVSLTCSSQYAAGTLHLLKEGGTDPLRHKASKNYGNQGQEQAVFPVGPVTTSHGGTYRCYDAPSTQPYLWSRPSEPLHLQVTGLSRAPSLSSQPGLLVLAGDNLTLQCRSEASFGSFALTKDEGLSPPLRLEGQQSPDFLLGRVSRAHGGQYRCYSGHNSYAWSAPSAPLDILIAGMHRKPSLSARPGASVPQGENVTLQCRSEVRSDTFHLSKEGSLTAPQHLRLQDPAPPVQANFTLRAVTSAHSGTYRCYSSHSTAPHLLSIPSDPLELQVSGEGPALVLCVLRVRPGPCSQGSSGLSGSGGSQKVGINSEGAEKSQRPPFLAHPCPHPGRPDPLLMMELSYTGLRVNQQDSRPEPSVPTLLWSPVFMAPRPESSTREGLTEPVAPKGASGQALAQLVSRGTVGLLGMRHG</sequence>
<dbReference type="InterPro" id="IPR036179">
    <property type="entry name" value="Ig-like_dom_sf"/>
</dbReference>
<keyword evidence="1 5" id="KW-0732">Signal</keyword>
<protein>
    <recommendedName>
        <fullName evidence="6">Ig-like domain-containing protein</fullName>
    </recommendedName>
</protein>
<dbReference type="Proteomes" id="UP000314981">
    <property type="component" value="Chromosome 18"/>
</dbReference>
<dbReference type="InterPro" id="IPR050412">
    <property type="entry name" value="Ig-like_Receptors_ImmuneReg"/>
</dbReference>
<evidence type="ECO:0000313" key="7">
    <source>
        <dbReference type="Ensembl" id="ENSBIXP00000012917.1"/>
    </source>
</evidence>
<feature type="signal peptide" evidence="5">
    <location>
        <begin position="1"/>
        <end position="21"/>
    </location>
</feature>
<feature type="domain" description="Ig-like" evidence="6">
    <location>
        <begin position="28"/>
        <end position="119"/>
    </location>
</feature>
<dbReference type="OMA" id="HMESRIY"/>
<evidence type="ECO:0000256" key="4">
    <source>
        <dbReference type="SAM" id="MobiDB-lite"/>
    </source>
</evidence>
<dbReference type="Pfam" id="PF00047">
    <property type="entry name" value="ig"/>
    <property type="match status" value="1"/>
</dbReference>
<dbReference type="Ensembl" id="ENSBIXT00000045827.1">
    <property type="protein sequence ID" value="ENSBIXP00000012917.1"/>
    <property type="gene ID" value="ENSBIXG00000017921.1"/>
</dbReference>
<dbReference type="InterPro" id="IPR003598">
    <property type="entry name" value="Ig_sub2"/>
</dbReference>
<keyword evidence="8" id="KW-1185">Reference proteome</keyword>
<name>A0A4W2CLT4_BOBOX</name>
<dbReference type="PANTHER" id="PTHR11738:SF88">
    <property type="entry name" value="IG-LIKE DOMAIN-CONTAINING PROTEIN"/>
    <property type="match status" value="1"/>
</dbReference>
<keyword evidence="3" id="KW-0393">Immunoglobulin domain</keyword>
<dbReference type="AlphaFoldDB" id="A0A4W2CLT4"/>
<organism evidence="7 8">
    <name type="scientific">Bos indicus x Bos taurus</name>
    <name type="common">Hybrid cattle</name>
    <dbReference type="NCBI Taxonomy" id="30522"/>
    <lineage>
        <taxon>Eukaryota</taxon>
        <taxon>Metazoa</taxon>
        <taxon>Chordata</taxon>
        <taxon>Craniata</taxon>
        <taxon>Vertebrata</taxon>
        <taxon>Euteleostomi</taxon>
        <taxon>Mammalia</taxon>
        <taxon>Eutheria</taxon>
        <taxon>Laurasiatheria</taxon>
        <taxon>Artiodactyla</taxon>
        <taxon>Ruminantia</taxon>
        <taxon>Pecora</taxon>
        <taxon>Bovidae</taxon>
        <taxon>Bovinae</taxon>
        <taxon>Bos</taxon>
    </lineage>
</organism>
<evidence type="ECO:0000256" key="2">
    <source>
        <dbReference type="ARBA" id="ARBA00023157"/>
    </source>
</evidence>
<reference evidence="7 8" key="1">
    <citation type="submission" date="2018-11" db="EMBL/GenBank/DDBJ databases">
        <title>Haplotype-resolved cattle genomes.</title>
        <authorList>
            <person name="Low W.Y."/>
            <person name="Tearle R."/>
            <person name="Bickhart D.M."/>
            <person name="Rosen B.D."/>
            <person name="Koren S."/>
            <person name="Rhie A."/>
            <person name="Hiendleder S."/>
            <person name="Phillippy A.M."/>
            <person name="Smith T.P.L."/>
            <person name="Williams J.L."/>
        </authorList>
    </citation>
    <scope>NUCLEOTIDE SEQUENCE [LARGE SCALE GENOMIC DNA]</scope>
</reference>
<dbReference type="GO" id="GO:0002764">
    <property type="term" value="P:immune response-regulating signaling pathway"/>
    <property type="evidence" value="ECO:0007669"/>
    <property type="project" value="TreeGrafter"/>
</dbReference>
<dbReference type="STRING" id="30522.A0A4W2CLT4"/>
<dbReference type="SUPFAM" id="SSF48726">
    <property type="entry name" value="Immunoglobulin"/>
    <property type="match status" value="4"/>
</dbReference>
<dbReference type="SMART" id="SM00409">
    <property type="entry name" value="IG"/>
    <property type="match status" value="4"/>
</dbReference>
<dbReference type="SMART" id="SM00408">
    <property type="entry name" value="IGc2"/>
    <property type="match status" value="3"/>
</dbReference>
<dbReference type="GO" id="GO:0005886">
    <property type="term" value="C:plasma membrane"/>
    <property type="evidence" value="ECO:0007669"/>
    <property type="project" value="TreeGrafter"/>
</dbReference>
<dbReference type="PANTHER" id="PTHR11738">
    <property type="entry name" value="MHC CLASS I NK CELL RECEPTOR"/>
    <property type="match status" value="1"/>
</dbReference>
<dbReference type="Gene3D" id="2.60.40.10">
    <property type="entry name" value="Immunoglobulins"/>
    <property type="match status" value="4"/>
</dbReference>
<proteinExistence type="predicted"/>
<evidence type="ECO:0000256" key="5">
    <source>
        <dbReference type="SAM" id="SignalP"/>
    </source>
</evidence>
<feature type="region of interest" description="Disordered" evidence="4">
    <location>
        <begin position="437"/>
        <end position="466"/>
    </location>
</feature>
<evidence type="ECO:0000256" key="3">
    <source>
        <dbReference type="ARBA" id="ARBA00023319"/>
    </source>
</evidence>
<dbReference type="InterPro" id="IPR013151">
    <property type="entry name" value="Immunoglobulin_dom"/>
</dbReference>
<feature type="chain" id="PRO_5021400377" description="Ig-like domain-containing protein" evidence="5">
    <location>
        <begin position="22"/>
        <end position="557"/>
    </location>
</feature>
<evidence type="ECO:0000313" key="8">
    <source>
        <dbReference type="Proteomes" id="UP000314981"/>
    </source>
</evidence>
<evidence type="ECO:0000259" key="6">
    <source>
        <dbReference type="PROSITE" id="PS50835"/>
    </source>
</evidence>
<dbReference type="GO" id="GO:0032396">
    <property type="term" value="F:inhibitory MHC class I receptor activity"/>
    <property type="evidence" value="ECO:0007669"/>
    <property type="project" value="TreeGrafter"/>
</dbReference>
<feature type="region of interest" description="Disordered" evidence="4">
    <location>
        <begin position="516"/>
        <end position="538"/>
    </location>
</feature>
<reference evidence="7" key="3">
    <citation type="submission" date="2025-09" db="UniProtKB">
        <authorList>
            <consortium name="Ensembl"/>
        </authorList>
    </citation>
    <scope>IDENTIFICATION</scope>
</reference>
<dbReference type="FunFam" id="2.60.40.10:FF:000049">
    <property type="entry name" value="Leukocyte immunoglobulin-like receptor subfamily B member 1"/>
    <property type="match status" value="4"/>
</dbReference>
<dbReference type="InterPro" id="IPR003599">
    <property type="entry name" value="Ig_sub"/>
</dbReference>
<dbReference type="GO" id="GO:0019221">
    <property type="term" value="P:cytokine-mediated signaling pathway"/>
    <property type="evidence" value="ECO:0007669"/>
    <property type="project" value="TreeGrafter"/>
</dbReference>
<feature type="domain" description="Ig-like" evidence="6">
    <location>
        <begin position="324"/>
        <end position="407"/>
    </location>
</feature>
<evidence type="ECO:0000256" key="1">
    <source>
        <dbReference type="ARBA" id="ARBA00022729"/>
    </source>
</evidence>
<keyword evidence="2" id="KW-1015">Disulfide bond</keyword>
<accession>A0A4W2CLT4</accession>
<dbReference type="PROSITE" id="PS50835">
    <property type="entry name" value="IG_LIKE"/>
    <property type="match status" value="2"/>
</dbReference>
<dbReference type="InterPro" id="IPR007110">
    <property type="entry name" value="Ig-like_dom"/>
</dbReference>
<dbReference type="InterPro" id="IPR013783">
    <property type="entry name" value="Ig-like_fold"/>
</dbReference>
<reference evidence="7" key="2">
    <citation type="submission" date="2025-08" db="UniProtKB">
        <authorList>
            <consortium name="Ensembl"/>
        </authorList>
    </citation>
    <scope>IDENTIFICATION</scope>
</reference>